<name>A0ABN3GVT3_9PSEU</name>
<dbReference type="SFLD" id="SFLDG01129">
    <property type="entry name" value="C1.5:_HAD__Beta-PGM__Phosphata"/>
    <property type="match status" value="1"/>
</dbReference>
<dbReference type="Gene3D" id="3.40.50.1000">
    <property type="entry name" value="HAD superfamily/HAD-like"/>
    <property type="match status" value="1"/>
</dbReference>
<dbReference type="PANTHER" id="PTHR43434:SF19">
    <property type="entry name" value="PHOSPHONOACETALDEHYDE HYDROLASE"/>
    <property type="match status" value="1"/>
</dbReference>
<gene>
    <name evidence="1" type="ORF">GCM10009854_45230</name>
</gene>
<evidence type="ECO:0000313" key="1">
    <source>
        <dbReference type="EMBL" id="GAA2360972.1"/>
    </source>
</evidence>
<dbReference type="InterPro" id="IPR023198">
    <property type="entry name" value="PGP-like_dom2"/>
</dbReference>
<evidence type="ECO:0000313" key="2">
    <source>
        <dbReference type="Proteomes" id="UP001501218"/>
    </source>
</evidence>
<dbReference type="InterPro" id="IPR050155">
    <property type="entry name" value="HAD-like_hydrolase_sf"/>
</dbReference>
<dbReference type="EMBL" id="BAAARA010000021">
    <property type="protein sequence ID" value="GAA2360972.1"/>
    <property type="molecule type" value="Genomic_DNA"/>
</dbReference>
<dbReference type="Gene3D" id="1.10.150.240">
    <property type="entry name" value="Putative phosphatase, domain 2"/>
    <property type="match status" value="1"/>
</dbReference>
<sequence>MISLAALDIAGTTIDEGGAVYRVLAEVVAEHGPAPSDEELRRWMGADKRAALSALTGDPRATERLHDRFVARLGAAYAQNPPAPFPGVAQTLAELRETGARVVLTTGFDRQITDLLLAQVGWHVGLQLDAVVCACEVGAGRPAPDMIHRAMELTRVQDPARVLVAGDTALDVRAGHAASAGRVVGVLTGAQTRAELERHRPTGILPGLADLPTA</sequence>
<dbReference type="NCBIfam" id="TIGR03351">
    <property type="entry name" value="PhnX-like"/>
    <property type="match status" value="1"/>
</dbReference>
<dbReference type="Pfam" id="PF00702">
    <property type="entry name" value="Hydrolase"/>
    <property type="match status" value="1"/>
</dbReference>
<accession>A0ABN3GVT3</accession>
<dbReference type="InterPro" id="IPR022468">
    <property type="entry name" value="PhnX-like"/>
</dbReference>
<dbReference type="SUPFAM" id="SSF56784">
    <property type="entry name" value="HAD-like"/>
    <property type="match status" value="1"/>
</dbReference>
<dbReference type="SFLD" id="SFLDS00003">
    <property type="entry name" value="Haloacid_Dehalogenase"/>
    <property type="match status" value="1"/>
</dbReference>
<organism evidence="1 2">
    <name type="scientific">Saccharopolyspora halophila</name>
    <dbReference type="NCBI Taxonomy" id="405551"/>
    <lineage>
        <taxon>Bacteria</taxon>
        <taxon>Bacillati</taxon>
        <taxon>Actinomycetota</taxon>
        <taxon>Actinomycetes</taxon>
        <taxon>Pseudonocardiales</taxon>
        <taxon>Pseudonocardiaceae</taxon>
        <taxon>Saccharopolyspora</taxon>
    </lineage>
</organism>
<dbReference type="RefSeq" id="WP_344136595.1">
    <property type="nucleotide sequence ID" value="NZ_BAAARA010000021.1"/>
</dbReference>
<dbReference type="InterPro" id="IPR023214">
    <property type="entry name" value="HAD_sf"/>
</dbReference>
<comment type="caution">
    <text evidence="1">The sequence shown here is derived from an EMBL/GenBank/DDBJ whole genome shotgun (WGS) entry which is preliminary data.</text>
</comment>
<reference evidence="1 2" key="1">
    <citation type="journal article" date="2019" name="Int. J. Syst. Evol. Microbiol.">
        <title>The Global Catalogue of Microorganisms (GCM) 10K type strain sequencing project: providing services to taxonomists for standard genome sequencing and annotation.</title>
        <authorList>
            <consortium name="The Broad Institute Genomics Platform"/>
            <consortium name="The Broad Institute Genome Sequencing Center for Infectious Disease"/>
            <person name="Wu L."/>
            <person name="Ma J."/>
        </authorList>
    </citation>
    <scope>NUCLEOTIDE SEQUENCE [LARGE SCALE GENOMIC DNA]</scope>
    <source>
        <strain evidence="1 2">JCM 16221</strain>
    </source>
</reference>
<keyword evidence="2" id="KW-1185">Reference proteome</keyword>
<protein>
    <submittedName>
        <fullName evidence="1">Phosphonatase-like hydrolase</fullName>
    </submittedName>
</protein>
<dbReference type="InterPro" id="IPR036412">
    <property type="entry name" value="HAD-like_sf"/>
</dbReference>
<proteinExistence type="predicted"/>
<dbReference type="PANTHER" id="PTHR43434">
    <property type="entry name" value="PHOSPHOGLYCOLATE PHOSPHATASE"/>
    <property type="match status" value="1"/>
</dbReference>
<dbReference type="Proteomes" id="UP001501218">
    <property type="component" value="Unassembled WGS sequence"/>
</dbReference>